<evidence type="ECO:0000313" key="2">
    <source>
        <dbReference type="EMBL" id="MFC6759738.1"/>
    </source>
</evidence>
<dbReference type="InterPro" id="IPR024072">
    <property type="entry name" value="DHFR-like_dom_sf"/>
</dbReference>
<feature type="domain" description="Bacterial bifunctional deaminase-reductase C-terminal" evidence="1">
    <location>
        <begin position="4"/>
        <end position="174"/>
    </location>
</feature>
<reference evidence="3" key="1">
    <citation type="journal article" date="2019" name="Int. J. Syst. Evol. Microbiol.">
        <title>The Global Catalogue of Microorganisms (GCM) 10K type strain sequencing project: providing services to taxonomists for standard genome sequencing and annotation.</title>
        <authorList>
            <consortium name="The Broad Institute Genomics Platform"/>
            <consortium name="The Broad Institute Genome Sequencing Center for Infectious Disease"/>
            <person name="Wu L."/>
            <person name="Ma J."/>
        </authorList>
    </citation>
    <scope>NUCLEOTIDE SEQUENCE [LARGE SCALE GENOMIC DNA]</scope>
    <source>
        <strain evidence="3">CCUG 66188</strain>
    </source>
</reference>
<proteinExistence type="predicted"/>
<keyword evidence="3" id="KW-1185">Reference proteome</keyword>
<dbReference type="Pfam" id="PF01872">
    <property type="entry name" value="RibD_C"/>
    <property type="match status" value="1"/>
</dbReference>
<evidence type="ECO:0000313" key="3">
    <source>
        <dbReference type="Proteomes" id="UP001596353"/>
    </source>
</evidence>
<comment type="caution">
    <text evidence="2">The sequence shown here is derived from an EMBL/GenBank/DDBJ whole genome shotgun (WGS) entry which is preliminary data.</text>
</comment>
<dbReference type="PANTHER" id="PTHR38011:SF2">
    <property type="entry name" value="BIFUNCTIONAL DEAMINASE-REDUCTASE DOMAIN PROTEIN"/>
    <property type="match status" value="1"/>
</dbReference>
<organism evidence="2 3">
    <name type="scientific">Sulfitobacter porphyrae</name>
    <dbReference type="NCBI Taxonomy" id="1246864"/>
    <lineage>
        <taxon>Bacteria</taxon>
        <taxon>Pseudomonadati</taxon>
        <taxon>Pseudomonadota</taxon>
        <taxon>Alphaproteobacteria</taxon>
        <taxon>Rhodobacterales</taxon>
        <taxon>Roseobacteraceae</taxon>
        <taxon>Sulfitobacter</taxon>
    </lineage>
</organism>
<accession>A0ABW2B2H9</accession>
<dbReference type="Gene3D" id="3.40.430.10">
    <property type="entry name" value="Dihydrofolate Reductase, subunit A"/>
    <property type="match status" value="1"/>
</dbReference>
<dbReference type="EMBL" id="JBHSWG010000001">
    <property type="protein sequence ID" value="MFC6759738.1"/>
    <property type="molecule type" value="Genomic_DNA"/>
</dbReference>
<sequence>MTGKIIVTQYISLDGVIEDPVGMEDSGLGDWTGPFSRGPVGDTFKEDELRAADALIFGRKTYDGFAAVWPGIPGDYAERMNRLPKYLASRTITSPEWSNTSLLGADLCASVRDLKHKIAGNILIFGSGSLCHTLIRDGLIDEFSLIVYPVVLGRGVRLFPGNARLQLQLFANTALNDGLMLLRYRALADQA</sequence>
<dbReference type="Proteomes" id="UP001596353">
    <property type="component" value="Unassembled WGS sequence"/>
</dbReference>
<evidence type="ECO:0000259" key="1">
    <source>
        <dbReference type="Pfam" id="PF01872"/>
    </source>
</evidence>
<dbReference type="InterPro" id="IPR050765">
    <property type="entry name" value="Riboflavin_Biosynth_HTPR"/>
</dbReference>
<protein>
    <submittedName>
        <fullName evidence="2">Dihydrofolate reductase family protein</fullName>
    </submittedName>
</protein>
<dbReference type="InterPro" id="IPR002734">
    <property type="entry name" value="RibDG_C"/>
</dbReference>
<dbReference type="PANTHER" id="PTHR38011">
    <property type="entry name" value="DIHYDROFOLATE REDUCTASE FAMILY PROTEIN (AFU_ORTHOLOGUE AFUA_8G06820)"/>
    <property type="match status" value="1"/>
</dbReference>
<name>A0ABW2B2H9_9RHOB</name>
<dbReference type="SUPFAM" id="SSF53597">
    <property type="entry name" value="Dihydrofolate reductase-like"/>
    <property type="match status" value="1"/>
</dbReference>
<gene>
    <name evidence="2" type="ORF">ACFQFQ_09935</name>
</gene>